<dbReference type="AlphaFoldDB" id="A0A448XA59"/>
<evidence type="ECO:0000313" key="1">
    <source>
        <dbReference type="EMBL" id="VEL31990.1"/>
    </source>
</evidence>
<evidence type="ECO:0000313" key="2">
    <source>
        <dbReference type="Proteomes" id="UP000784294"/>
    </source>
</evidence>
<protein>
    <submittedName>
        <fullName evidence="1">Uncharacterized protein</fullName>
    </submittedName>
</protein>
<name>A0A448XA59_9PLAT</name>
<organism evidence="1 2">
    <name type="scientific">Protopolystoma xenopodis</name>
    <dbReference type="NCBI Taxonomy" id="117903"/>
    <lineage>
        <taxon>Eukaryota</taxon>
        <taxon>Metazoa</taxon>
        <taxon>Spiralia</taxon>
        <taxon>Lophotrochozoa</taxon>
        <taxon>Platyhelminthes</taxon>
        <taxon>Monogenea</taxon>
        <taxon>Polyopisthocotylea</taxon>
        <taxon>Polystomatidea</taxon>
        <taxon>Polystomatidae</taxon>
        <taxon>Protopolystoma</taxon>
    </lineage>
</organism>
<keyword evidence="2" id="KW-1185">Reference proteome</keyword>
<reference evidence="1" key="1">
    <citation type="submission" date="2018-11" db="EMBL/GenBank/DDBJ databases">
        <authorList>
            <consortium name="Pathogen Informatics"/>
        </authorList>
    </citation>
    <scope>NUCLEOTIDE SEQUENCE</scope>
</reference>
<dbReference type="EMBL" id="CAAALY010128929">
    <property type="protein sequence ID" value="VEL31990.1"/>
    <property type="molecule type" value="Genomic_DNA"/>
</dbReference>
<sequence>MFYTNSHRCKRYGCAVCGGINPANNRPVVRVTEWVTGTTLADALFHANETYVIDDFTERRCRALRQAYGSR</sequence>
<proteinExistence type="predicted"/>
<gene>
    <name evidence="1" type="ORF">PXEA_LOCUS25430</name>
</gene>
<accession>A0A448XA59</accession>
<comment type="caution">
    <text evidence="1">The sequence shown here is derived from an EMBL/GenBank/DDBJ whole genome shotgun (WGS) entry which is preliminary data.</text>
</comment>
<dbReference type="Proteomes" id="UP000784294">
    <property type="component" value="Unassembled WGS sequence"/>
</dbReference>
<dbReference type="OrthoDB" id="6244748at2759"/>